<feature type="region of interest" description="Disordered" evidence="1">
    <location>
        <begin position="159"/>
        <end position="186"/>
    </location>
</feature>
<protein>
    <submittedName>
        <fullName evidence="2">Uncharacterized protein</fullName>
    </submittedName>
</protein>
<reference evidence="2 3" key="1">
    <citation type="submission" date="2024-02" db="EMBL/GenBank/DDBJ databases">
        <authorList>
            <person name="Chen Y."/>
            <person name="Shah S."/>
            <person name="Dougan E. K."/>
            <person name="Thang M."/>
            <person name="Chan C."/>
        </authorList>
    </citation>
    <scope>NUCLEOTIDE SEQUENCE [LARGE SCALE GENOMIC DNA]</scope>
</reference>
<sequence length="186" mass="20963">MYGPPWSPTCEKQCNLRPCLSFSEAAGAGSRSPRKGLIYGVLRLSGRIHVVEPSEHQVIFDNVRDRGDPQSKASINELMSVLGSVGPWMLLEDLGASAKDLNIALWFVFGNVQQRYRSIEAESLYETCDRMPESRPLRATFWPSRRPILRSVQWLANRGRKGGGSPGRRVRARRTCSKGSMCNRRR</sequence>
<evidence type="ECO:0000313" key="3">
    <source>
        <dbReference type="Proteomes" id="UP001642464"/>
    </source>
</evidence>
<evidence type="ECO:0000313" key="2">
    <source>
        <dbReference type="EMBL" id="CAK9109015.1"/>
    </source>
</evidence>
<organism evidence="2 3">
    <name type="scientific">Durusdinium trenchii</name>
    <dbReference type="NCBI Taxonomy" id="1381693"/>
    <lineage>
        <taxon>Eukaryota</taxon>
        <taxon>Sar</taxon>
        <taxon>Alveolata</taxon>
        <taxon>Dinophyceae</taxon>
        <taxon>Suessiales</taxon>
        <taxon>Symbiodiniaceae</taxon>
        <taxon>Durusdinium</taxon>
    </lineage>
</organism>
<dbReference type="Proteomes" id="UP001642464">
    <property type="component" value="Unassembled WGS sequence"/>
</dbReference>
<dbReference type="EMBL" id="CAXAMM010043206">
    <property type="protein sequence ID" value="CAK9109015.1"/>
    <property type="molecule type" value="Genomic_DNA"/>
</dbReference>
<evidence type="ECO:0000256" key="1">
    <source>
        <dbReference type="SAM" id="MobiDB-lite"/>
    </source>
</evidence>
<comment type="caution">
    <text evidence="2">The sequence shown here is derived from an EMBL/GenBank/DDBJ whole genome shotgun (WGS) entry which is preliminary data.</text>
</comment>
<name>A0ABP0S9H5_9DINO</name>
<accession>A0ABP0S9H5</accession>
<proteinExistence type="predicted"/>
<gene>
    <name evidence="2" type="ORF">SCF082_LOCUS50672</name>
</gene>
<keyword evidence="3" id="KW-1185">Reference proteome</keyword>